<dbReference type="KEGG" id="pdio:PDMSB3_0072.1"/>
<keyword evidence="2" id="KW-1185">Reference proteome</keyword>
<proteinExistence type="predicted"/>
<reference evidence="1 2" key="1">
    <citation type="submission" date="2019-08" db="EMBL/GenBank/DDBJ databases">
        <authorList>
            <person name="Herpell B J."/>
        </authorList>
    </citation>
    <scope>NUCLEOTIDE SEQUENCE [LARGE SCALE GENOMIC DNA]</scope>
    <source>
        <strain evidence="2">Msb3</strain>
    </source>
</reference>
<evidence type="ECO:0000313" key="2">
    <source>
        <dbReference type="Proteomes" id="UP000325811"/>
    </source>
</evidence>
<accession>A0A5Q4YV65</accession>
<organism evidence="1 2">
    <name type="scientific">Paraburkholderia dioscoreae</name>
    <dbReference type="NCBI Taxonomy" id="2604047"/>
    <lineage>
        <taxon>Bacteria</taxon>
        <taxon>Pseudomonadati</taxon>
        <taxon>Pseudomonadota</taxon>
        <taxon>Betaproteobacteria</taxon>
        <taxon>Burkholderiales</taxon>
        <taxon>Burkholderiaceae</taxon>
        <taxon>Paraburkholderia</taxon>
    </lineage>
</organism>
<gene>
    <name evidence="1" type="ORF">PDMSB3_0072</name>
</gene>
<dbReference type="Proteomes" id="UP000325811">
    <property type="component" value="Chromosome II"/>
</dbReference>
<dbReference type="AlphaFoldDB" id="A0A5Q4YV65"/>
<protein>
    <submittedName>
        <fullName evidence="1">Uncharacterized protein</fullName>
    </submittedName>
</protein>
<sequence>MLPTHCKGREDFDRRQAAHGPISLDDVPLNAFHVKIAGLTFGAHLTEGFALGPIGYAFVSMDRQFRVAGYFLRQGGIRLAIGSLGTTKDLSALFSDHHRSRVSAVLCALAAGIVPAALSGLSCCRPASCISVSPSR</sequence>
<name>A0A5Q4YV65_9BURK</name>
<evidence type="ECO:0000313" key="1">
    <source>
        <dbReference type="EMBL" id="VVD31375.1"/>
    </source>
</evidence>
<dbReference type="EMBL" id="LR699554">
    <property type="protein sequence ID" value="VVD31375.1"/>
    <property type="molecule type" value="Genomic_DNA"/>
</dbReference>